<proteinExistence type="predicted"/>
<dbReference type="AlphaFoldDB" id="A0A2P9APT9"/>
<protein>
    <submittedName>
        <fullName evidence="2">Uncharacterized protein</fullName>
    </submittedName>
</protein>
<feature type="compositionally biased region" description="Polar residues" evidence="1">
    <location>
        <begin position="1"/>
        <end position="12"/>
    </location>
</feature>
<name>A0A2P9APT9_9HYPH</name>
<accession>A0A2P9APT9</accession>
<evidence type="ECO:0000313" key="3">
    <source>
        <dbReference type="Proteomes" id="UP000245698"/>
    </source>
</evidence>
<dbReference type="EMBL" id="FUIG01000042">
    <property type="protein sequence ID" value="SJM33149.1"/>
    <property type="molecule type" value="Genomic_DNA"/>
</dbReference>
<organism evidence="2 3">
    <name type="scientific">Mesorhizobium delmotii</name>
    <dbReference type="NCBI Taxonomy" id="1631247"/>
    <lineage>
        <taxon>Bacteria</taxon>
        <taxon>Pseudomonadati</taxon>
        <taxon>Pseudomonadota</taxon>
        <taxon>Alphaproteobacteria</taxon>
        <taxon>Hyphomicrobiales</taxon>
        <taxon>Phyllobacteriaceae</taxon>
        <taxon>Mesorhizobium</taxon>
    </lineage>
</organism>
<gene>
    <name evidence="2" type="ORF">BQ8482_340045</name>
</gene>
<dbReference type="Proteomes" id="UP000245698">
    <property type="component" value="Unassembled WGS sequence"/>
</dbReference>
<sequence length="93" mass="10375">MATASSGRSWSSAPAARTRWTPPAPMSRRWSQASPARPTDLKRVASERIHATRFRFFFMHVVIPKPLRTFGRHALAGTKHGAVTFLAGEFRSP</sequence>
<evidence type="ECO:0000256" key="1">
    <source>
        <dbReference type="SAM" id="MobiDB-lite"/>
    </source>
</evidence>
<keyword evidence="3" id="KW-1185">Reference proteome</keyword>
<reference evidence="3" key="1">
    <citation type="submission" date="2016-12" db="EMBL/GenBank/DDBJ databases">
        <authorList>
            <person name="Brunel B."/>
        </authorList>
    </citation>
    <scope>NUCLEOTIDE SEQUENCE [LARGE SCALE GENOMIC DNA]</scope>
</reference>
<evidence type="ECO:0000313" key="2">
    <source>
        <dbReference type="EMBL" id="SJM33149.1"/>
    </source>
</evidence>
<feature type="region of interest" description="Disordered" evidence="1">
    <location>
        <begin position="1"/>
        <end position="42"/>
    </location>
</feature>